<dbReference type="InterPro" id="IPR019734">
    <property type="entry name" value="TPR_rpt"/>
</dbReference>
<dbReference type="GO" id="GO:0031416">
    <property type="term" value="C:NatB complex"/>
    <property type="evidence" value="ECO:0007669"/>
    <property type="project" value="TreeGrafter"/>
</dbReference>
<dbReference type="Pfam" id="PF13176">
    <property type="entry name" value="TPR_7"/>
    <property type="match status" value="1"/>
</dbReference>
<dbReference type="PANTHER" id="PTHR22767">
    <property type="entry name" value="N-TERMINAL ACETYLTRANSFERASE-RELATED"/>
    <property type="match status" value="1"/>
</dbReference>
<reference evidence="5" key="1">
    <citation type="submission" date="2022-11" db="UniProtKB">
        <authorList>
            <consortium name="WormBaseParasite"/>
        </authorList>
    </citation>
    <scope>IDENTIFICATION</scope>
</reference>
<evidence type="ECO:0000256" key="3">
    <source>
        <dbReference type="ARBA" id="ARBA00029872"/>
    </source>
</evidence>
<keyword evidence="2" id="KW-0802">TPR repeat</keyword>
<organism evidence="4 5">
    <name type="scientific">Romanomermis culicivorax</name>
    <name type="common">Nematode worm</name>
    <dbReference type="NCBI Taxonomy" id="13658"/>
    <lineage>
        <taxon>Eukaryota</taxon>
        <taxon>Metazoa</taxon>
        <taxon>Ecdysozoa</taxon>
        <taxon>Nematoda</taxon>
        <taxon>Enoplea</taxon>
        <taxon>Dorylaimia</taxon>
        <taxon>Mermithida</taxon>
        <taxon>Mermithoidea</taxon>
        <taxon>Mermithidae</taxon>
        <taxon>Romanomermis</taxon>
    </lineage>
</organism>
<dbReference type="WBParaSite" id="nRc.2.0.1.t26856-RA">
    <property type="protein sequence ID" value="nRc.2.0.1.t26856-RA"/>
    <property type="gene ID" value="nRc.2.0.1.g26856"/>
</dbReference>
<name>A0A915JLF7_ROMCU</name>
<comment type="similarity">
    <text evidence="1">Belongs to the MDM20/NAA25 family.</text>
</comment>
<dbReference type="Pfam" id="PF09797">
    <property type="entry name" value="NatB_MDM20"/>
    <property type="match status" value="1"/>
</dbReference>
<dbReference type="Gene3D" id="1.25.40.1040">
    <property type="match status" value="1"/>
</dbReference>
<dbReference type="SUPFAM" id="SSF48452">
    <property type="entry name" value="TPR-like"/>
    <property type="match status" value="1"/>
</dbReference>
<dbReference type="AlphaFoldDB" id="A0A915JLF7"/>
<evidence type="ECO:0000313" key="4">
    <source>
        <dbReference type="Proteomes" id="UP000887565"/>
    </source>
</evidence>
<sequence>MQIKGVVLGKVDWILYVIDHIMNKNSAVIERRIRPIYDYLDIGNAKRALQEVEKLIRKQPDFLCAKILKALSLIRSGRISEADDILKTLDDLDTDDEFALQALTYCFRDLGRPDRIVQFYERALKKQPQNEEFLSHVMMAHCRTGQYKLQNQFAMQLYKLKPNKHYYYFWSIMATVMQGYENPEKRHVFLSLAEKMAEKSFKENKMTAAPEVMLYSMILEMLGKHSEAIDLLTSDLNKNLSVNKLDLNAKLIDLYVESRQFDDVFKLCEKMLSENLDEWLAWNHLIESGLSIIQSNNDLKTSTIDHITQVILSNIEKTSKSEQPSRGPFLARLMFIQRLLAKDLIPRSELGEPSALMFEYLKLFGHKPCAFMDLRPYLDLVNDSGINTFLGSLKQITTLDVTKEDNNLPENIKALRIHTCCLNIAWSLGVYDKLNSDKKLNFVSYLIHCYLSGLKYGNNLPPNDLQYSDDYLLIAAHFVWEVYQEKGDSNLIITFLSILEFALGKSQANFKFKLILAKIYAYVGCVDCLQETLQKLQIKYIMHETLW</sequence>
<evidence type="ECO:0000313" key="5">
    <source>
        <dbReference type="WBParaSite" id="nRc.2.0.1.t26856-RA"/>
    </source>
</evidence>
<keyword evidence="4" id="KW-1185">Reference proteome</keyword>
<proteinExistence type="inferred from homology"/>
<evidence type="ECO:0000256" key="1">
    <source>
        <dbReference type="ARBA" id="ARBA00006298"/>
    </source>
</evidence>
<evidence type="ECO:0000256" key="2">
    <source>
        <dbReference type="ARBA" id="ARBA00022803"/>
    </source>
</evidence>
<protein>
    <recommendedName>
        <fullName evidence="3">N-terminal acetyltransferase B complex subunit MDM20 homolog</fullName>
    </recommendedName>
</protein>
<dbReference type="InterPro" id="IPR011990">
    <property type="entry name" value="TPR-like_helical_dom_sf"/>
</dbReference>
<dbReference type="OMA" id="TSCYELA"/>
<dbReference type="InterPro" id="IPR019183">
    <property type="entry name" value="NAA25_NatB_aux_su"/>
</dbReference>
<dbReference type="Proteomes" id="UP000887565">
    <property type="component" value="Unplaced"/>
</dbReference>
<dbReference type="PANTHER" id="PTHR22767:SF3">
    <property type="entry name" value="N-ALPHA-ACETYLTRANSFERASE 25, NATB AUXILIARY SUBUNIT"/>
    <property type="match status" value="1"/>
</dbReference>
<accession>A0A915JLF7</accession>